<accession>A0A2P2PHM8</accession>
<dbReference type="EMBL" id="GGEC01073695">
    <property type="protein sequence ID" value="MBX54179.1"/>
    <property type="molecule type" value="Transcribed_RNA"/>
</dbReference>
<proteinExistence type="predicted"/>
<sequence>MKSTPKLSSGKSIL</sequence>
<protein>
    <submittedName>
        <fullName evidence="1">Uncharacterized protein</fullName>
    </submittedName>
</protein>
<evidence type="ECO:0000313" key="1">
    <source>
        <dbReference type="EMBL" id="MBX54179.1"/>
    </source>
</evidence>
<name>A0A2P2PHM8_RHIMU</name>
<reference evidence="1" key="1">
    <citation type="submission" date="2018-02" db="EMBL/GenBank/DDBJ databases">
        <title>Rhizophora mucronata_Transcriptome.</title>
        <authorList>
            <person name="Meera S.P."/>
            <person name="Sreeshan A."/>
            <person name="Augustine A."/>
        </authorList>
    </citation>
    <scope>NUCLEOTIDE SEQUENCE</scope>
    <source>
        <tissue evidence="1">Leaf</tissue>
    </source>
</reference>
<organism evidence="1">
    <name type="scientific">Rhizophora mucronata</name>
    <name type="common">Asiatic mangrove</name>
    <dbReference type="NCBI Taxonomy" id="61149"/>
    <lineage>
        <taxon>Eukaryota</taxon>
        <taxon>Viridiplantae</taxon>
        <taxon>Streptophyta</taxon>
        <taxon>Embryophyta</taxon>
        <taxon>Tracheophyta</taxon>
        <taxon>Spermatophyta</taxon>
        <taxon>Magnoliopsida</taxon>
        <taxon>eudicotyledons</taxon>
        <taxon>Gunneridae</taxon>
        <taxon>Pentapetalae</taxon>
        <taxon>rosids</taxon>
        <taxon>fabids</taxon>
        <taxon>Malpighiales</taxon>
        <taxon>Rhizophoraceae</taxon>
        <taxon>Rhizophora</taxon>
    </lineage>
</organism>